<dbReference type="Pfam" id="PF13560">
    <property type="entry name" value="HTH_31"/>
    <property type="match status" value="1"/>
</dbReference>
<dbReference type="GO" id="GO:0003677">
    <property type="term" value="F:DNA binding"/>
    <property type="evidence" value="ECO:0007669"/>
    <property type="project" value="UniProtKB-KW"/>
</dbReference>
<evidence type="ECO:0000259" key="2">
    <source>
        <dbReference type="PROSITE" id="PS50943"/>
    </source>
</evidence>
<dbReference type="InterPro" id="IPR013096">
    <property type="entry name" value="Cupin_2"/>
</dbReference>
<dbReference type="InterPro" id="IPR011051">
    <property type="entry name" value="RmlC_Cupin_sf"/>
</dbReference>
<protein>
    <submittedName>
        <fullName evidence="3">Putative transcriptional regulator</fullName>
    </submittedName>
</protein>
<dbReference type="InterPro" id="IPR001387">
    <property type="entry name" value="Cro/C1-type_HTH"/>
</dbReference>
<dbReference type="AlphaFoldDB" id="S6BMJ9"/>
<organism evidence="3 4">
    <name type="scientific">Metapseudomonas resinovorans NBRC 106553</name>
    <dbReference type="NCBI Taxonomy" id="1245471"/>
    <lineage>
        <taxon>Bacteria</taxon>
        <taxon>Pseudomonadati</taxon>
        <taxon>Pseudomonadota</taxon>
        <taxon>Gammaproteobacteria</taxon>
        <taxon>Pseudomonadales</taxon>
        <taxon>Pseudomonadaceae</taxon>
        <taxon>Metapseudomonas</taxon>
    </lineage>
</organism>
<dbReference type="KEGG" id="pre:PCA10_47320"/>
<dbReference type="PATRIC" id="fig|1245471.3.peg.4793"/>
<dbReference type="SUPFAM" id="SSF47413">
    <property type="entry name" value="lambda repressor-like DNA-binding domains"/>
    <property type="match status" value="1"/>
</dbReference>
<dbReference type="InterPro" id="IPR010982">
    <property type="entry name" value="Lambda_DNA-bd_dom_sf"/>
</dbReference>
<dbReference type="STRING" id="1245471.PCA10_47320"/>
<dbReference type="Proteomes" id="UP000015503">
    <property type="component" value="Chromosome"/>
</dbReference>
<dbReference type="GO" id="GO:0005829">
    <property type="term" value="C:cytosol"/>
    <property type="evidence" value="ECO:0007669"/>
    <property type="project" value="TreeGrafter"/>
</dbReference>
<gene>
    <name evidence="3" type="ORF">PCA10_47320</name>
</gene>
<dbReference type="EMBL" id="AP013068">
    <property type="protein sequence ID" value="BAN50464.1"/>
    <property type="molecule type" value="Genomic_DNA"/>
</dbReference>
<dbReference type="Pfam" id="PF07883">
    <property type="entry name" value="Cupin_2"/>
    <property type="match status" value="1"/>
</dbReference>
<dbReference type="CDD" id="cd02209">
    <property type="entry name" value="cupin_XRE_C"/>
    <property type="match status" value="1"/>
</dbReference>
<dbReference type="InterPro" id="IPR014710">
    <property type="entry name" value="RmlC-like_jellyroll"/>
</dbReference>
<name>S6BMJ9_METRE</name>
<dbReference type="Gene3D" id="2.60.120.10">
    <property type="entry name" value="Jelly Rolls"/>
    <property type="match status" value="1"/>
</dbReference>
<accession>S6BMJ9</accession>
<dbReference type="PANTHER" id="PTHR46797">
    <property type="entry name" value="HTH-TYPE TRANSCRIPTIONAL REGULATOR"/>
    <property type="match status" value="1"/>
</dbReference>
<evidence type="ECO:0000256" key="1">
    <source>
        <dbReference type="ARBA" id="ARBA00023125"/>
    </source>
</evidence>
<keyword evidence="1" id="KW-0238">DNA-binding</keyword>
<feature type="domain" description="HTH cro/C1-type" evidence="2">
    <location>
        <begin position="10"/>
        <end position="64"/>
    </location>
</feature>
<dbReference type="CDD" id="cd00093">
    <property type="entry name" value="HTH_XRE"/>
    <property type="match status" value="1"/>
</dbReference>
<dbReference type="eggNOG" id="COG1396">
    <property type="taxonomic scope" value="Bacteria"/>
</dbReference>
<reference evidence="3 4" key="1">
    <citation type="journal article" date="2013" name="Genome Announc.">
        <title>Complete Genome Sequence of the Carbazole Degrader Pseudomonas resinovorans Strain CA10 (NBRC 106553).</title>
        <authorList>
            <person name="Shintani M."/>
            <person name="Hosoyama A."/>
            <person name="Ohji S."/>
            <person name="Tsuchikane K."/>
            <person name="Takarada H."/>
            <person name="Yamazoe A."/>
            <person name="Fujita N."/>
            <person name="Nojiri H."/>
        </authorList>
    </citation>
    <scope>NUCLEOTIDE SEQUENCE [LARGE SCALE GENOMIC DNA]</scope>
    <source>
        <strain evidence="3 4">NBRC 106553</strain>
    </source>
</reference>
<dbReference type="HOGENOM" id="CLU_085376_1_1_6"/>
<dbReference type="PROSITE" id="PS50943">
    <property type="entry name" value="HTH_CROC1"/>
    <property type="match status" value="1"/>
</dbReference>
<proteinExistence type="predicted"/>
<sequence length="179" mass="19881">MTDSGLGLRIRDLRKRRGVRLQQVADKIGRSVGFVSQIERGLSNPSVEDVSAIAELLGVDYRFFFTPTAEAVHGLMVRPDERRSLSYRGGISDQLLSPLMSGRFHMLLTELAPGARSSEEGSSHEGEQGGYVLEGQLRLWVGDECLELKSGDSFQFQSSIPHHYLNPGDSVTRIVWVYS</sequence>
<dbReference type="InterPro" id="IPR050807">
    <property type="entry name" value="TransReg_Diox_bact_type"/>
</dbReference>
<evidence type="ECO:0000313" key="3">
    <source>
        <dbReference type="EMBL" id="BAN50464.1"/>
    </source>
</evidence>
<dbReference type="Gene3D" id="1.10.260.40">
    <property type="entry name" value="lambda repressor-like DNA-binding domains"/>
    <property type="match status" value="1"/>
</dbReference>
<dbReference type="RefSeq" id="WP_016494593.1">
    <property type="nucleotide sequence ID" value="NC_021499.1"/>
</dbReference>
<keyword evidence="4" id="KW-1185">Reference proteome</keyword>
<evidence type="ECO:0000313" key="4">
    <source>
        <dbReference type="Proteomes" id="UP000015503"/>
    </source>
</evidence>
<dbReference type="PANTHER" id="PTHR46797:SF2">
    <property type="entry name" value="TRANSCRIPTIONAL REGULATOR"/>
    <property type="match status" value="1"/>
</dbReference>
<dbReference type="SUPFAM" id="SSF51182">
    <property type="entry name" value="RmlC-like cupins"/>
    <property type="match status" value="1"/>
</dbReference>
<dbReference type="GO" id="GO:0003700">
    <property type="term" value="F:DNA-binding transcription factor activity"/>
    <property type="evidence" value="ECO:0007669"/>
    <property type="project" value="TreeGrafter"/>
</dbReference>
<dbReference type="SMART" id="SM00530">
    <property type="entry name" value="HTH_XRE"/>
    <property type="match status" value="1"/>
</dbReference>